<dbReference type="EMBL" id="CADEBD010000348">
    <property type="protein sequence ID" value="CAB3250371.1"/>
    <property type="molecule type" value="Genomic_DNA"/>
</dbReference>
<name>A0A8S0ZUD5_ARCPL</name>
<evidence type="ECO:0000256" key="1">
    <source>
        <dbReference type="ARBA" id="ARBA00022723"/>
    </source>
</evidence>
<protein>
    <recommendedName>
        <fullName evidence="4">FLYWCH-type domain-containing protein</fullName>
    </recommendedName>
</protein>
<dbReference type="AlphaFoldDB" id="A0A8S0ZUD5"/>
<evidence type="ECO:0000313" key="5">
    <source>
        <dbReference type="EMBL" id="CAB3235404.1"/>
    </source>
</evidence>
<evidence type="ECO:0000256" key="2">
    <source>
        <dbReference type="ARBA" id="ARBA00022771"/>
    </source>
</evidence>
<reference evidence="7 8" key="1">
    <citation type="submission" date="2020-04" db="EMBL/GenBank/DDBJ databases">
        <authorList>
            <person name="Wallbank WR R."/>
            <person name="Pardo Diaz C."/>
            <person name="Kozak K."/>
            <person name="Martin S."/>
            <person name="Jiggins C."/>
            <person name="Moest M."/>
            <person name="Warren A I."/>
            <person name="Byers J.R.P. K."/>
            <person name="Montejo-Kovacevich G."/>
            <person name="Yen C E."/>
        </authorList>
    </citation>
    <scope>NUCLEOTIDE SEQUENCE [LARGE SCALE GENOMIC DNA]</scope>
</reference>
<keyword evidence="3" id="KW-0862">Zinc</keyword>
<feature type="domain" description="FLYWCH-type" evidence="4">
    <location>
        <begin position="11"/>
        <end position="70"/>
    </location>
</feature>
<comment type="caution">
    <text evidence="5">The sequence shown here is derived from an EMBL/GenBank/DDBJ whole genome shotgun (WGS) entry which is preliminary data.</text>
</comment>
<dbReference type="Proteomes" id="UP000494256">
    <property type="component" value="Unassembled WGS sequence"/>
</dbReference>
<keyword evidence="7" id="KW-1185">Reference proteome</keyword>
<organism evidence="5 7">
    <name type="scientific">Arctia plantaginis</name>
    <name type="common">Wood tiger moth</name>
    <name type="synonym">Phalaena plantaginis</name>
    <dbReference type="NCBI Taxonomy" id="874455"/>
    <lineage>
        <taxon>Eukaryota</taxon>
        <taxon>Metazoa</taxon>
        <taxon>Ecdysozoa</taxon>
        <taxon>Arthropoda</taxon>
        <taxon>Hexapoda</taxon>
        <taxon>Insecta</taxon>
        <taxon>Pterygota</taxon>
        <taxon>Neoptera</taxon>
        <taxon>Endopterygota</taxon>
        <taxon>Lepidoptera</taxon>
        <taxon>Glossata</taxon>
        <taxon>Ditrysia</taxon>
        <taxon>Noctuoidea</taxon>
        <taxon>Erebidae</taxon>
        <taxon>Arctiinae</taxon>
        <taxon>Arctia</taxon>
    </lineage>
</organism>
<evidence type="ECO:0000313" key="6">
    <source>
        <dbReference type="EMBL" id="CAB3250371.1"/>
    </source>
</evidence>
<keyword evidence="2" id="KW-0863">Zinc-finger</keyword>
<accession>A0A8S0ZUD5</accession>
<dbReference type="Pfam" id="PF04500">
    <property type="entry name" value="FLYWCH"/>
    <property type="match status" value="1"/>
</dbReference>
<proteinExistence type="predicted"/>
<gene>
    <name evidence="6" type="ORF">APLA_LOCUS13077</name>
    <name evidence="5" type="ORF">APLA_LOCUS6085</name>
</gene>
<sequence>MCIVPVKDALFSISRFGKPKLVLGNQSFNIHKIIGPKSIWRCQKWRWGQCRTTITTLENCVIKMNKPHNHD</sequence>
<dbReference type="GO" id="GO:0008270">
    <property type="term" value="F:zinc ion binding"/>
    <property type="evidence" value="ECO:0007669"/>
    <property type="project" value="UniProtKB-KW"/>
</dbReference>
<dbReference type="Proteomes" id="UP000494106">
    <property type="component" value="Unassembled WGS sequence"/>
</dbReference>
<evidence type="ECO:0000313" key="7">
    <source>
        <dbReference type="Proteomes" id="UP000494106"/>
    </source>
</evidence>
<evidence type="ECO:0000256" key="3">
    <source>
        <dbReference type="ARBA" id="ARBA00022833"/>
    </source>
</evidence>
<dbReference type="Gene3D" id="2.20.25.240">
    <property type="match status" value="1"/>
</dbReference>
<evidence type="ECO:0000313" key="8">
    <source>
        <dbReference type="Proteomes" id="UP000494256"/>
    </source>
</evidence>
<dbReference type="OrthoDB" id="6159439at2759"/>
<dbReference type="EMBL" id="CADEBC010000485">
    <property type="protein sequence ID" value="CAB3235404.1"/>
    <property type="molecule type" value="Genomic_DNA"/>
</dbReference>
<dbReference type="InterPro" id="IPR007588">
    <property type="entry name" value="Znf_FLYWCH"/>
</dbReference>
<keyword evidence="1" id="KW-0479">Metal-binding</keyword>
<evidence type="ECO:0000259" key="4">
    <source>
        <dbReference type="Pfam" id="PF04500"/>
    </source>
</evidence>